<evidence type="ECO:0000313" key="2">
    <source>
        <dbReference type="EMBL" id="AUG30422.1"/>
    </source>
</evidence>
<dbReference type="KEGG" id="mhos:CXR34_13805"/>
<feature type="coiled-coil region" evidence="1">
    <location>
        <begin position="438"/>
        <end position="468"/>
    </location>
</feature>
<gene>
    <name evidence="2" type="ORF">CXR34_13805</name>
</gene>
<dbReference type="Proteomes" id="UP000233276">
    <property type="component" value="Chromosome"/>
</dbReference>
<evidence type="ECO:0000256" key="1">
    <source>
        <dbReference type="SAM" id="Coils"/>
    </source>
</evidence>
<accession>A0A2K9DC07</accession>
<sequence>MLHFVSRVDDSNAGDRVASPLTHYAERFAAFPFRRHDIRYIDWDAIRDDDVVILGGGGMFDHTEFMNRAINRLLRVGAPVIAWAPGFNTHFGLSPSFRTPIDFDRFTILTVRDFENEHAIPYLPDVTCVMPQLRTTHEIRRRFGVAHHKDFPLDFPGHDAISNETSVEEILTFIGESEIVVSNSYHMIYWATLMGKRCLSPGGFSTKFDGFEYPPTFIDPGEDLEDAARRARSYDVLDACIEKTDLFLEEVLAVVRAHVPEGVTPWDAYDLATRAAEAEQRARDLRLLPGDMVASKLLIDTGAGFTDDQRIDATNNVFGDDRMTVTFDLSAYTNIDSVRFHPLDGWVSRISVLSAVSDLGDAALVAEGASSADGVDTFLTTNPWYLSSAPVAGTLEISFHLELVPKAETEWNILQLDRLARIRTAERDAATAEFTETYEQLMGTARELDDARSELRETRSRLQRIEQSRAWRATRPVRAVARRLRALRDRRR</sequence>
<dbReference type="EMBL" id="CP025299">
    <property type="protein sequence ID" value="AUG30422.1"/>
    <property type="molecule type" value="Genomic_DNA"/>
</dbReference>
<dbReference type="AlphaFoldDB" id="A0A2K9DC07"/>
<evidence type="ECO:0008006" key="4">
    <source>
        <dbReference type="Google" id="ProtNLM"/>
    </source>
</evidence>
<organism evidence="2 3">
    <name type="scientific">Microbacterium hominis</name>
    <dbReference type="NCBI Taxonomy" id="162426"/>
    <lineage>
        <taxon>Bacteria</taxon>
        <taxon>Bacillati</taxon>
        <taxon>Actinomycetota</taxon>
        <taxon>Actinomycetes</taxon>
        <taxon>Micrococcales</taxon>
        <taxon>Microbacteriaceae</taxon>
        <taxon>Microbacterium</taxon>
    </lineage>
</organism>
<proteinExistence type="predicted"/>
<protein>
    <recommendedName>
        <fullName evidence="4">Polysaccharide pyruvyl transferase domain-containing protein</fullName>
    </recommendedName>
</protein>
<keyword evidence="1" id="KW-0175">Coiled coil</keyword>
<name>A0A2K9DC07_9MICO</name>
<evidence type="ECO:0000313" key="3">
    <source>
        <dbReference type="Proteomes" id="UP000233276"/>
    </source>
</evidence>
<reference evidence="2 3" key="1">
    <citation type="submission" date="2017-12" db="EMBL/GenBank/DDBJ databases">
        <title>Isolation and characterization of estrogens degradatiion strain Microbacterium hominis SJTG1.</title>
        <authorList>
            <person name="Xiong W."/>
            <person name="Yin C."/>
            <person name="Zheng D."/>
            <person name="Liang R."/>
        </authorList>
    </citation>
    <scope>NUCLEOTIDE SEQUENCE [LARGE SCALE GENOMIC DNA]</scope>
    <source>
        <strain evidence="2 3">SJTG1</strain>
    </source>
</reference>